<evidence type="ECO:0000256" key="1">
    <source>
        <dbReference type="SAM" id="MobiDB-lite"/>
    </source>
</evidence>
<sequence>MATKTNRKATAWKEDIQIMTCLLRLRCQPAVPYHMIAALLLETQPSVVEDFAPEEASLENSRREWLEKYLEEIYDGSEKWESEAWKSARSCDETVVRDVLKVTGLDVQESEFAVMEEDELLLQIKWRKEGDWRAGSTPIPSLRKSEHSQSLPCVEETYN</sequence>
<dbReference type="STRING" id="503106.A0A218ZAP0"/>
<gene>
    <name evidence="2" type="ORF">B2J93_5647</name>
</gene>
<protein>
    <submittedName>
        <fullName evidence="2">Uncharacterized protein</fullName>
    </submittedName>
</protein>
<comment type="caution">
    <text evidence="2">The sequence shown here is derived from an EMBL/GenBank/DDBJ whole genome shotgun (WGS) entry which is preliminary data.</text>
</comment>
<evidence type="ECO:0000313" key="2">
    <source>
        <dbReference type="EMBL" id="OWP05129.1"/>
    </source>
</evidence>
<dbReference type="AlphaFoldDB" id="A0A218ZAP0"/>
<dbReference type="InParanoid" id="A0A218ZAP0"/>
<dbReference type="Proteomes" id="UP000242519">
    <property type="component" value="Unassembled WGS sequence"/>
</dbReference>
<feature type="region of interest" description="Disordered" evidence="1">
    <location>
        <begin position="132"/>
        <end position="159"/>
    </location>
</feature>
<evidence type="ECO:0000313" key="3">
    <source>
        <dbReference type="Proteomes" id="UP000242519"/>
    </source>
</evidence>
<dbReference type="OrthoDB" id="3545268at2759"/>
<keyword evidence="3" id="KW-1185">Reference proteome</keyword>
<name>A0A218ZAP0_9HELO</name>
<accession>A0A218ZAP0</accession>
<reference evidence="2 3" key="1">
    <citation type="submission" date="2017-04" db="EMBL/GenBank/DDBJ databases">
        <title>Draft genome sequence of Marssonina coronaria NL1: causal agent of apple blotch.</title>
        <authorList>
            <person name="Cheng Q."/>
        </authorList>
    </citation>
    <scope>NUCLEOTIDE SEQUENCE [LARGE SCALE GENOMIC DNA]</scope>
    <source>
        <strain evidence="2 3">NL1</strain>
    </source>
</reference>
<proteinExistence type="predicted"/>
<organism evidence="2 3">
    <name type="scientific">Diplocarpon coronariae</name>
    <dbReference type="NCBI Taxonomy" id="2795749"/>
    <lineage>
        <taxon>Eukaryota</taxon>
        <taxon>Fungi</taxon>
        <taxon>Dikarya</taxon>
        <taxon>Ascomycota</taxon>
        <taxon>Pezizomycotina</taxon>
        <taxon>Leotiomycetes</taxon>
        <taxon>Helotiales</taxon>
        <taxon>Drepanopezizaceae</taxon>
        <taxon>Diplocarpon</taxon>
    </lineage>
</organism>
<dbReference type="EMBL" id="MZNU01000078">
    <property type="protein sequence ID" value="OWP05129.1"/>
    <property type="molecule type" value="Genomic_DNA"/>
</dbReference>